<comment type="caution">
    <text evidence="2">The sequence shown here is derived from an EMBL/GenBank/DDBJ whole genome shotgun (WGS) entry which is preliminary data.</text>
</comment>
<feature type="region of interest" description="Disordered" evidence="1">
    <location>
        <begin position="84"/>
        <end position="112"/>
    </location>
</feature>
<gene>
    <name evidence="2" type="ORF">EDB92DRAFT_1144444</name>
</gene>
<keyword evidence="3" id="KW-1185">Reference proteome</keyword>
<organism evidence="2 3">
    <name type="scientific">Lactarius akahatsu</name>
    <dbReference type="NCBI Taxonomy" id="416441"/>
    <lineage>
        <taxon>Eukaryota</taxon>
        <taxon>Fungi</taxon>
        <taxon>Dikarya</taxon>
        <taxon>Basidiomycota</taxon>
        <taxon>Agaricomycotina</taxon>
        <taxon>Agaricomycetes</taxon>
        <taxon>Russulales</taxon>
        <taxon>Russulaceae</taxon>
        <taxon>Lactarius</taxon>
    </lineage>
</organism>
<dbReference type="EMBL" id="JAKELL010000048">
    <property type="protein sequence ID" value="KAH8987312.1"/>
    <property type="molecule type" value="Genomic_DNA"/>
</dbReference>
<dbReference type="AlphaFoldDB" id="A0AAD4LH72"/>
<evidence type="ECO:0000313" key="2">
    <source>
        <dbReference type="EMBL" id="KAH8987312.1"/>
    </source>
</evidence>
<protein>
    <submittedName>
        <fullName evidence="2">Uncharacterized protein</fullName>
    </submittedName>
</protein>
<name>A0AAD4LH72_9AGAM</name>
<feature type="compositionally biased region" description="Polar residues" evidence="1">
    <location>
        <begin position="97"/>
        <end position="112"/>
    </location>
</feature>
<evidence type="ECO:0000256" key="1">
    <source>
        <dbReference type="SAM" id="MobiDB-lite"/>
    </source>
</evidence>
<evidence type="ECO:0000313" key="3">
    <source>
        <dbReference type="Proteomes" id="UP001201163"/>
    </source>
</evidence>
<sequence length="112" mass="12701">MAHVILSFGCPLVLPIQSYLYITMCSIQVSLTGLREQISESEPRQRRYRRAHIVRCKRFAIFSFVYNSFREALALGLALTPESTRKMPSTDPAPRIQNRQSTALVTTVRQGG</sequence>
<reference evidence="2" key="1">
    <citation type="submission" date="2022-01" db="EMBL/GenBank/DDBJ databases">
        <title>Comparative genomics reveals a dynamic genome evolution in the ectomycorrhizal milk-cap (Lactarius) mushrooms.</title>
        <authorList>
            <consortium name="DOE Joint Genome Institute"/>
            <person name="Lebreton A."/>
            <person name="Tang N."/>
            <person name="Kuo A."/>
            <person name="LaButti K."/>
            <person name="Drula E."/>
            <person name="Barry K."/>
            <person name="Clum A."/>
            <person name="Lipzen A."/>
            <person name="Mousain D."/>
            <person name="Ng V."/>
            <person name="Wang R."/>
            <person name="Wang X."/>
            <person name="Dai Y."/>
            <person name="Henrissat B."/>
            <person name="Grigoriev I.V."/>
            <person name="Guerin-Laguette A."/>
            <person name="Yu F."/>
            <person name="Martin F.M."/>
        </authorList>
    </citation>
    <scope>NUCLEOTIDE SEQUENCE</scope>
    <source>
        <strain evidence="2">QP</strain>
    </source>
</reference>
<proteinExistence type="predicted"/>
<accession>A0AAD4LH72</accession>
<dbReference type="Proteomes" id="UP001201163">
    <property type="component" value="Unassembled WGS sequence"/>
</dbReference>